<sequence>GQKLKVSITLFRRSWQVQDPPTRSVRSFLPRPFVTSEALHKPSILIKIMAHDLDSSDSESYRRGEKRSLDSETGSAISIASKRSNLGSDDEAFVKFLVPSMVPGMIIGSAGTTIAELMDATRTSIKFSRGQETYPGTGERVCCISGPIANICDAVREVFAKMSDPGHSRYDDLQSSLGKFRMLVSNIAAGMVIGKSGQTIKSLQEESDVKIQISKKDDTAALPERILTITAASTEAILRALGPILELTRNDPDLQKWRKLISYSNYPAASSRRVPSPATSTVLNNSFSGVSGASGGMGPAGMFNTHAMSNLQSSVMAGAGGSDYSSPTSFMSMFQHPAYAAAFANNSMAQQMAQAAAQQNSAGSSFNAALLSYSYAQSLMSNSSYLGHMNPVMVDGVNLMVPGATLCTYEIAVPEIMIGSVIGHGAKLLTDLMQATSTRITLSGKGEYIPGTYNRKLTIIGPILSVQAAQMVVVQKIMKEQEVYRKQGLV</sequence>
<dbReference type="AlphaFoldDB" id="A0AA35TIZ7"/>
<evidence type="ECO:0000256" key="2">
    <source>
        <dbReference type="PROSITE-ProRule" id="PRU00117"/>
    </source>
</evidence>
<keyword evidence="2" id="KW-0694">RNA-binding</keyword>
<comment type="caution">
    <text evidence="4">The sequence shown here is derived from an EMBL/GenBank/DDBJ whole genome shotgun (WGS) entry which is preliminary data.</text>
</comment>
<dbReference type="EMBL" id="CASHTH010003679">
    <property type="protein sequence ID" value="CAI8047811.1"/>
    <property type="molecule type" value="Genomic_DNA"/>
</dbReference>
<dbReference type="Pfam" id="PF00013">
    <property type="entry name" value="KH_1"/>
    <property type="match status" value="3"/>
</dbReference>
<dbReference type="InterPro" id="IPR004087">
    <property type="entry name" value="KH_dom"/>
</dbReference>
<feature type="domain" description="K Homology" evidence="3">
    <location>
        <begin position="405"/>
        <end position="478"/>
    </location>
</feature>
<dbReference type="InterPro" id="IPR036612">
    <property type="entry name" value="KH_dom_type_1_sf"/>
</dbReference>
<evidence type="ECO:0000259" key="3">
    <source>
        <dbReference type="SMART" id="SM00322"/>
    </source>
</evidence>
<dbReference type="InterPro" id="IPR004088">
    <property type="entry name" value="KH_dom_type_1"/>
</dbReference>
<name>A0AA35TIZ7_GEOBA</name>
<dbReference type="GO" id="GO:0003723">
    <property type="term" value="F:RNA binding"/>
    <property type="evidence" value="ECO:0007669"/>
    <property type="project" value="UniProtKB-UniRule"/>
</dbReference>
<dbReference type="Proteomes" id="UP001174909">
    <property type="component" value="Unassembled WGS sequence"/>
</dbReference>
<keyword evidence="5" id="KW-1185">Reference proteome</keyword>
<dbReference type="SMART" id="SM00322">
    <property type="entry name" value="KH"/>
    <property type="match status" value="3"/>
</dbReference>
<organism evidence="4 5">
    <name type="scientific">Geodia barretti</name>
    <name type="common">Barrett's horny sponge</name>
    <dbReference type="NCBI Taxonomy" id="519541"/>
    <lineage>
        <taxon>Eukaryota</taxon>
        <taxon>Metazoa</taxon>
        <taxon>Porifera</taxon>
        <taxon>Demospongiae</taxon>
        <taxon>Heteroscleromorpha</taxon>
        <taxon>Tetractinellida</taxon>
        <taxon>Astrophorina</taxon>
        <taxon>Geodiidae</taxon>
        <taxon>Geodia</taxon>
    </lineage>
</organism>
<feature type="domain" description="K Homology" evidence="3">
    <location>
        <begin position="90"/>
        <end position="163"/>
    </location>
</feature>
<dbReference type="PANTHER" id="PTHR10288">
    <property type="entry name" value="KH DOMAIN CONTAINING RNA BINDING PROTEIN"/>
    <property type="match status" value="1"/>
</dbReference>
<reference evidence="4" key="1">
    <citation type="submission" date="2023-03" db="EMBL/GenBank/DDBJ databases">
        <authorList>
            <person name="Steffen K."/>
            <person name="Cardenas P."/>
        </authorList>
    </citation>
    <scope>NUCLEOTIDE SEQUENCE</scope>
</reference>
<dbReference type="SUPFAM" id="SSF54791">
    <property type="entry name" value="Eukaryotic type KH-domain (KH-domain type I)"/>
    <property type="match status" value="3"/>
</dbReference>
<proteinExistence type="predicted"/>
<gene>
    <name evidence="4" type="ORF">GBAR_LOCUS26452</name>
</gene>
<protein>
    <submittedName>
        <fullName evidence="4">RNA-binding protein Nova-1</fullName>
    </submittedName>
</protein>
<feature type="non-terminal residue" evidence="4">
    <location>
        <position position="1"/>
    </location>
</feature>
<accession>A0AA35TIZ7</accession>
<keyword evidence="1" id="KW-0677">Repeat</keyword>
<dbReference type="PROSITE" id="PS50084">
    <property type="entry name" value="KH_TYPE_1"/>
    <property type="match status" value="3"/>
</dbReference>
<evidence type="ECO:0000256" key="1">
    <source>
        <dbReference type="ARBA" id="ARBA00022737"/>
    </source>
</evidence>
<dbReference type="Gene3D" id="3.30.1370.10">
    <property type="entry name" value="K Homology domain, type 1"/>
    <property type="match status" value="3"/>
</dbReference>
<evidence type="ECO:0000313" key="5">
    <source>
        <dbReference type="Proteomes" id="UP001174909"/>
    </source>
</evidence>
<evidence type="ECO:0000313" key="4">
    <source>
        <dbReference type="EMBL" id="CAI8047811.1"/>
    </source>
</evidence>
<feature type="domain" description="K Homology" evidence="3">
    <location>
        <begin position="176"/>
        <end position="249"/>
    </location>
</feature>